<evidence type="ECO:0000313" key="2">
    <source>
        <dbReference type="Proteomes" id="UP001054945"/>
    </source>
</evidence>
<dbReference type="EMBL" id="BPLR01012639">
    <property type="protein sequence ID" value="GIY55427.1"/>
    <property type="molecule type" value="Genomic_DNA"/>
</dbReference>
<reference evidence="1 2" key="1">
    <citation type="submission" date="2021-06" db="EMBL/GenBank/DDBJ databases">
        <title>Caerostris extrusa draft genome.</title>
        <authorList>
            <person name="Kono N."/>
            <person name="Arakawa K."/>
        </authorList>
    </citation>
    <scope>NUCLEOTIDE SEQUENCE [LARGE SCALE GENOMIC DNA]</scope>
</reference>
<accession>A0AAV4UCD0</accession>
<comment type="caution">
    <text evidence="1">The sequence shown here is derived from an EMBL/GenBank/DDBJ whole genome shotgun (WGS) entry which is preliminary data.</text>
</comment>
<gene>
    <name evidence="1" type="ORF">CEXT_737971</name>
</gene>
<dbReference type="Proteomes" id="UP001054945">
    <property type="component" value="Unassembled WGS sequence"/>
</dbReference>
<proteinExistence type="predicted"/>
<keyword evidence="2" id="KW-1185">Reference proteome</keyword>
<protein>
    <submittedName>
        <fullName evidence="1">Uncharacterized protein</fullName>
    </submittedName>
</protein>
<evidence type="ECO:0000313" key="1">
    <source>
        <dbReference type="EMBL" id="GIY55427.1"/>
    </source>
</evidence>
<organism evidence="1 2">
    <name type="scientific">Caerostris extrusa</name>
    <name type="common">Bark spider</name>
    <name type="synonym">Caerostris bankana</name>
    <dbReference type="NCBI Taxonomy" id="172846"/>
    <lineage>
        <taxon>Eukaryota</taxon>
        <taxon>Metazoa</taxon>
        <taxon>Ecdysozoa</taxon>
        <taxon>Arthropoda</taxon>
        <taxon>Chelicerata</taxon>
        <taxon>Arachnida</taxon>
        <taxon>Araneae</taxon>
        <taxon>Araneomorphae</taxon>
        <taxon>Entelegynae</taxon>
        <taxon>Araneoidea</taxon>
        <taxon>Araneidae</taxon>
        <taxon>Caerostris</taxon>
    </lineage>
</organism>
<name>A0AAV4UCD0_CAEEX</name>
<sequence>MEEFEIQAFENIQNTVNSEGLGTEYDEDAVCDVCRSPDSLDGNEMVCFVIIAMFVYIKYVMELPKFLKEVDLSYMCS</sequence>
<dbReference type="AlphaFoldDB" id="A0AAV4UCD0"/>